<evidence type="ECO:0000256" key="4">
    <source>
        <dbReference type="ARBA" id="ARBA00022989"/>
    </source>
</evidence>
<dbReference type="GO" id="GO:0005886">
    <property type="term" value="C:plasma membrane"/>
    <property type="evidence" value="ECO:0007669"/>
    <property type="project" value="UniProtKB-SubCell"/>
</dbReference>
<sequence length="799" mass="89086">MLHNYFTIAWRNILKHKLFSLVNIFGLSVGIAFTLLIAIYVWQERSINSELKNAGNQYIIQSKWKTDGLGYELCTLAALPQALKKEYPQLVANYYHWDGVSWNISKGDKHFRENLQIGDGSFIKMYGFKLLYGDAATALNDPFSVVITADRAIKYFGKTDVVGQTLTIESSTGVKHDFMVTGVLAKYRKNSVTDVTERSNSNIFLPTLAAKFLGRDLESWNNAIVIGLLELQKGVKPADLENPMKRLIKANASPQIAANLSPYLVDLQSYYRENGINKRMLYTLSGIALFILLMAIINFVNICISRSSQRMKEMGIRKVLGGLRKQLIAQFLTEAVLMVLIATLLSLGVYAIAKPYFADLLTTEMTGVLSFPFYFYFLLVLFALIIGLIAGLYPALVLSSLKSTDSLKGKRDKVKDNIFFRKSLTTFQFATAAIALSAAIIISSQVNLFFGGDLGFDKDYVVYAQVPRNWSAIGVERIEDVRYQLSQLNQVRSTTVSWEIPDGNSSGSLQVYKTTDTKNQAFASTLLLADNQYAKTYNIRLKAGEFFKQFYSRADSNLVVINEKQSKALGFKYPKDAIGKQFNVVDGEPSTICGVVADFRFGPMVGDIPPMTFVNLNRQVLYRFMSIKLKPGNIQADIAALQTKWAQLLPGAPFEYAFMDDAIAKMYKTEIQLKKASYIATILAIIIVSLGVLGLISLSIQKRIKEIGVRKVLGSSVKGIILLFLKDFLGVVVIAGIIACPLTYWMMNRWLESYSVKTPLTVLPFSIAIFSLVILTSLVIILQTIKAATANPIDSLRTE</sequence>
<dbReference type="GO" id="GO:0022857">
    <property type="term" value="F:transmembrane transporter activity"/>
    <property type="evidence" value="ECO:0007669"/>
    <property type="project" value="TreeGrafter"/>
</dbReference>
<dbReference type="InterPro" id="IPR025857">
    <property type="entry name" value="MacB_PCD"/>
</dbReference>
<comment type="subcellular location">
    <subcellularLocation>
        <location evidence="1">Cell membrane</location>
        <topology evidence="1">Multi-pass membrane protein</topology>
    </subcellularLocation>
</comment>
<feature type="transmembrane region" description="Helical" evidence="6">
    <location>
        <begin position="765"/>
        <end position="785"/>
    </location>
</feature>
<dbReference type="Proteomes" id="UP000318733">
    <property type="component" value="Unassembled WGS sequence"/>
</dbReference>
<feature type="transmembrane region" description="Helical" evidence="6">
    <location>
        <begin position="327"/>
        <end position="353"/>
    </location>
</feature>
<feature type="domain" description="ABC3 transporter permease C-terminal" evidence="7">
    <location>
        <begin position="287"/>
        <end position="400"/>
    </location>
</feature>
<feature type="domain" description="MacB-like periplasmic core" evidence="8">
    <location>
        <begin position="456"/>
        <end position="638"/>
    </location>
</feature>
<feature type="transmembrane region" description="Helical" evidence="6">
    <location>
        <begin position="720"/>
        <end position="745"/>
    </location>
</feature>
<accession>A0A556MKI8</accession>
<protein>
    <submittedName>
        <fullName evidence="9">FtsX-like permease family protein</fullName>
    </submittedName>
</protein>
<reference evidence="9 10" key="1">
    <citation type="submission" date="2019-07" db="EMBL/GenBank/DDBJ databases">
        <authorList>
            <person name="Huq M.A."/>
        </authorList>
    </citation>
    <scope>NUCLEOTIDE SEQUENCE [LARGE SCALE GENOMIC DNA]</scope>
    <source>
        <strain evidence="9 10">MAH-19</strain>
    </source>
</reference>
<gene>
    <name evidence="9" type="ORF">FO440_11745</name>
</gene>
<keyword evidence="5 6" id="KW-0472">Membrane</keyword>
<feature type="domain" description="ABC3 transporter permease C-terminal" evidence="7">
    <location>
        <begin position="679"/>
        <end position="792"/>
    </location>
</feature>
<evidence type="ECO:0000256" key="3">
    <source>
        <dbReference type="ARBA" id="ARBA00022692"/>
    </source>
</evidence>
<dbReference type="RefSeq" id="WP_144248462.1">
    <property type="nucleotide sequence ID" value="NZ_VLPK01000002.1"/>
</dbReference>
<proteinExistence type="predicted"/>
<feature type="transmembrane region" description="Helical" evidence="6">
    <location>
        <begin position="419"/>
        <end position="442"/>
    </location>
</feature>
<keyword evidence="10" id="KW-1185">Reference proteome</keyword>
<evidence type="ECO:0000256" key="1">
    <source>
        <dbReference type="ARBA" id="ARBA00004651"/>
    </source>
</evidence>
<evidence type="ECO:0000259" key="7">
    <source>
        <dbReference type="Pfam" id="PF02687"/>
    </source>
</evidence>
<feature type="transmembrane region" description="Helical" evidence="6">
    <location>
        <begin position="280"/>
        <end position="304"/>
    </location>
</feature>
<evidence type="ECO:0000313" key="10">
    <source>
        <dbReference type="Proteomes" id="UP000318733"/>
    </source>
</evidence>
<keyword evidence="3 6" id="KW-0812">Transmembrane</keyword>
<feature type="domain" description="MacB-like periplasmic core" evidence="8">
    <location>
        <begin position="20"/>
        <end position="241"/>
    </location>
</feature>
<dbReference type="AlphaFoldDB" id="A0A556MKI8"/>
<organism evidence="9 10">
    <name type="scientific">Mucilaginibacter corticis</name>
    <dbReference type="NCBI Taxonomy" id="2597670"/>
    <lineage>
        <taxon>Bacteria</taxon>
        <taxon>Pseudomonadati</taxon>
        <taxon>Bacteroidota</taxon>
        <taxon>Sphingobacteriia</taxon>
        <taxon>Sphingobacteriales</taxon>
        <taxon>Sphingobacteriaceae</taxon>
        <taxon>Mucilaginibacter</taxon>
    </lineage>
</organism>
<dbReference type="OrthoDB" id="1451596at2"/>
<evidence type="ECO:0000256" key="6">
    <source>
        <dbReference type="SAM" id="Phobius"/>
    </source>
</evidence>
<evidence type="ECO:0000256" key="5">
    <source>
        <dbReference type="ARBA" id="ARBA00023136"/>
    </source>
</evidence>
<keyword evidence="2" id="KW-1003">Cell membrane</keyword>
<dbReference type="PANTHER" id="PTHR30572">
    <property type="entry name" value="MEMBRANE COMPONENT OF TRANSPORTER-RELATED"/>
    <property type="match status" value="1"/>
</dbReference>
<feature type="transmembrane region" description="Helical" evidence="6">
    <location>
        <begin position="21"/>
        <end position="42"/>
    </location>
</feature>
<feature type="transmembrane region" description="Helical" evidence="6">
    <location>
        <begin position="678"/>
        <end position="700"/>
    </location>
</feature>
<evidence type="ECO:0000259" key="8">
    <source>
        <dbReference type="Pfam" id="PF12704"/>
    </source>
</evidence>
<dbReference type="Pfam" id="PF12704">
    <property type="entry name" value="MacB_PCD"/>
    <property type="match status" value="2"/>
</dbReference>
<dbReference type="InterPro" id="IPR050250">
    <property type="entry name" value="Macrolide_Exporter_MacB"/>
</dbReference>
<dbReference type="EMBL" id="VLPK01000002">
    <property type="protein sequence ID" value="TSJ40424.1"/>
    <property type="molecule type" value="Genomic_DNA"/>
</dbReference>
<comment type="caution">
    <text evidence="9">The sequence shown here is derived from an EMBL/GenBank/DDBJ whole genome shotgun (WGS) entry which is preliminary data.</text>
</comment>
<name>A0A556MKI8_9SPHI</name>
<dbReference type="InterPro" id="IPR003838">
    <property type="entry name" value="ABC3_permease_C"/>
</dbReference>
<dbReference type="PANTHER" id="PTHR30572:SF18">
    <property type="entry name" value="ABC-TYPE MACROLIDE FAMILY EXPORT SYSTEM PERMEASE COMPONENT 2"/>
    <property type="match status" value="1"/>
</dbReference>
<dbReference type="Pfam" id="PF02687">
    <property type="entry name" value="FtsX"/>
    <property type="match status" value="2"/>
</dbReference>
<feature type="transmembrane region" description="Helical" evidence="6">
    <location>
        <begin position="373"/>
        <end position="398"/>
    </location>
</feature>
<keyword evidence="4 6" id="KW-1133">Transmembrane helix</keyword>
<evidence type="ECO:0000256" key="2">
    <source>
        <dbReference type="ARBA" id="ARBA00022475"/>
    </source>
</evidence>
<evidence type="ECO:0000313" key="9">
    <source>
        <dbReference type="EMBL" id="TSJ40424.1"/>
    </source>
</evidence>